<evidence type="ECO:0000313" key="1">
    <source>
        <dbReference type="EMBL" id="MCL9808842.1"/>
    </source>
</evidence>
<dbReference type="Pfam" id="PF07610">
    <property type="entry name" value="DUF1573"/>
    <property type="match status" value="1"/>
</dbReference>
<reference evidence="1 2" key="1">
    <citation type="submission" date="2022-05" db="EMBL/GenBank/DDBJ databases">
        <title>Flavobacterium sp., isolated from activated sludge.</title>
        <authorList>
            <person name="Ran Q."/>
        </authorList>
    </citation>
    <scope>NUCLEOTIDE SEQUENCE [LARGE SCALE GENOMIC DNA]</scope>
    <source>
        <strain evidence="1 2">HXWNR70</strain>
    </source>
</reference>
<organism evidence="1 2">
    <name type="scientific">Flavobacterium luminosum</name>
    <dbReference type="NCBI Taxonomy" id="2949086"/>
    <lineage>
        <taxon>Bacteria</taxon>
        <taxon>Pseudomonadati</taxon>
        <taxon>Bacteroidota</taxon>
        <taxon>Flavobacteriia</taxon>
        <taxon>Flavobacteriales</taxon>
        <taxon>Flavobacteriaceae</taxon>
        <taxon>Flavobacterium</taxon>
    </lineage>
</organism>
<gene>
    <name evidence="1" type="ORF">NAT50_05655</name>
</gene>
<dbReference type="InterPro" id="IPR011467">
    <property type="entry name" value="DUF1573"/>
</dbReference>
<dbReference type="PROSITE" id="PS51257">
    <property type="entry name" value="PROKAR_LIPOPROTEIN"/>
    <property type="match status" value="1"/>
</dbReference>
<dbReference type="PANTHER" id="PTHR37833:SF1">
    <property type="entry name" value="SIGNAL PEPTIDE PROTEIN"/>
    <property type="match status" value="1"/>
</dbReference>
<comment type="caution">
    <text evidence="1">The sequence shown here is derived from an EMBL/GenBank/DDBJ whole genome shotgun (WGS) entry which is preliminary data.</text>
</comment>
<dbReference type="Gene3D" id="2.60.40.10">
    <property type="entry name" value="Immunoglobulins"/>
    <property type="match status" value="1"/>
</dbReference>
<dbReference type="PANTHER" id="PTHR37833">
    <property type="entry name" value="LIPOPROTEIN-RELATED"/>
    <property type="match status" value="1"/>
</dbReference>
<evidence type="ECO:0000313" key="2">
    <source>
        <dbReference type="Proteomes" id="UP001317191"/>
    </source>
</evidence>
<dbReference type="InterPro" id="IPR013783">
    <property type="entry name" value="Ig-like_fold"/>
</dbReference>
<accession>A0ABT0TMX7</accession>
<dbReference type="EMBL" id="JAMLJM010000003">
    <property type="protein sequence ID" value="MCL9808842.1"/>
    <property type="molecule type" value="Genomic_DNA"/>
</dbReference>
<dbReference type="RefSeq" id="WP_250592237.1">
    <property type="nucleotide sequence ID" value="NZ_JAMLJM010000003.1"/>
</dbReference>
<keyword evidence="2" id="KW-1185">Reference proteome</keyword>
<dbReference type="Proteomes" id="UP001317191">
    <property type="component" value="Unassembled WGS sequence"/>
</dbReference>
<proteinExistence type="predicted"/>
<sequence>MIKNATKWTVLVLLFGMISCKDRSDYEGVKTDSKNMVVPQEILPESEMADEHQHANIADYPVLTVEGIGEHDFGTINEGDKVAHTFVVKNTGKTDLLIVHAQPSCGCTVPEWTKEPIKPGQTGELKIVFDSTGKPGQQNKQITLQTNTASGHEVIRFKANVTPKAK</sequence>
<name>A0ABT0TMX7_9FLAO</name>
<protein>
    <submittedName>
        <fullName evidence="1">DUF1573 domain-containing protein</fullName>
    </submittedName>
</protein>